<organism evidence="1 2">
    <name type="scientific">Candidatus Eubacterium avistercoris</name>
    <dbReference type="NCBI Taxonomy" id="2838567"/>
    <lineage>
        <taxon>Bacteria</taxon>
        <taxon>Bacillati</taxon>
        <taxon>Bacillota</taxon>
        <taxon>Clostridia</taxon>
        <taxon>Eubacteriales</taxon>
        <taxon>Eubacteriaceae</taxon>
        <taxon>Eubacterium</taxon>
    </lineage>
</organism>
<gene>
    <name evidence="1" type="ORF">IAA08_07060</name>
</gene>
<proteinExistence type="predicted"/>
<accession>A0A9D2IGG4</accession>
<dbReference type="Proteomes" id="UP000824024">
    <property type="component" value="Unassembled WGS sequence"/>
</dbReference>
<evidence type="ECO:0000313" key="2">
    <source>
        <dbReference type="Proteomes" id="UP000824024"/>
    </source>
</evidence>
<evidence type="ECO:0000313" key="1">
    <source>
        <dbReference type="EMBL" id="HIZ07676.1"/>
    </source>
</evidence>
<sequence length="1229" mass="131329">MKKKAGWIVAGAILILGICVPGIKEGQVREKAQNVREGKVPVSSVEQFEGKLYDPGRQQPRDMTELIGQDQERRGFDRKKSGETISAKKLLERETEEAAWYVLTDAGGQSKIRYYETDTEYALGWRLLERNGERDWYFFEEDTGYLAVDTTVDGALLSKEGYAVAAAAGNVKTLETAGKTAHCGEIMLIEDIELEDTLDVEKEMTYLTASGSFCRISASEQWENIAEVMYVKEDAGFCMGQGVAVDTCGKALAAVAVGKNASFDCFGWAGNSSETEAGTGVLGLSDSSRIGIYEGAVITGNGSGIVNQGITKLAGGTIRTNGTQTKKNRTDKSVLPGDRITGNDGHGIRQTGGTLRMSGGMIIGNGRLGSNGEPGSYGGGVLLTGSASMYMSGGIIAANRAAAGGGIYVSAGCTLTVTGGRIGGKDKYYERAKNNTVANGNYARESRIPADQNKYRAGEGGGIYSLGTVVLNGKEQIQIGYNCAKGAGGGGGIHAAGGSLHISGKVSVSSNRALSSEAPSSSLLYGGGDANGEGGGIRIGQEHGTSAKCYINYNISGSESSGRGNVVIEKNSASGDGGGIFESSGSANELFVGENVCIQKNQSGIGGGGGVKSLGGYLSLKGAVIAENQAKDGNHGGGVLTAGKTEISDCRIFGNSASRAGGGICFYDSSVGTSGRGIISGTKVYENTAVTNGAGIMIGSSKGTVTAEETEVYENQGTEGGIRCQKGSVFQMKGGAVWGNSRYGISNGGNMVLSGNIRIGRKTDLPDTRPSQKGKIQAGGIYNTGELSANAREVSLTWEGDESGCGLYNNGGRAVWDGSISGNFRYGICNAGGGTVEIRDKGSVASCRWGIYNKKGAKLLLAGGRILECGVYGIYAESDSRLYMEGTFGADRKSVIFLEKGNLIHITGPLTGSLRPVAVLDTEKGKDRMPGRILVRTAISGKTGGDILEEGEKQTFELAYKTLDTGEEALLRGGEGISRKADLDITERDIILSACYQVAYDPGYSLFPQAEEGDIVLEQQDTRKYWMEDLVLDLRAPRFASQALAGKNWTFRYWEGSDHVIYSASKAIYRENKDLFLQACWERDKTCYLEGWLYSRSRWLREQMQGSKEEESYRHFLKGDTGILTFRCRNVETVRILWPDTGKADELKTYDRSGSQVKDRTYDILALTKDPDREFYCDSYQFQVPLNTPKGVYQVQILGRTTEGEQIAYPLTLYVEEGKITSRIRTRIR</sequence>
<comment type="caution">
    <text evidence="1">The sequence shown here is derived from an EMBL/GenBank/DDBJ whole genome shotgun (WGS) entry which is preliminary data.</text>
</comment>
<dbReference type="InterPro" id="IPR006626">
    <property type="entry name" value="PbH1"/>
</dbReference>
<dbReference type="InterPro" id="IPR011050">
    <property type="entry name" value="Pectin_lyase_fold/virulence"/>
</dbReference>
<dbReference type="SUPFAM" id="SSF51126">
    <property type="entry name" value="Pectin lyase-like"/>
    <property type="match status" value="1"/>
</dbReference>
<protein>
    <submittedName>
        <fullName evidence="1">Uncharacterized protein</fullName>
    </submittedName>
</protein>
<dbReference type="AlphaFoldDB" id="A0A9D2IGG4"/>
<dbReference type="SMART" id="SM00710">
    <property type="entry name" value="PbH1"/>
    <property type="match status" value="7"/>
</dbReference>
<reference evidence="1" key="1">
    <citation type="journal article" date="2021" name="PeerJ">
        <title>Extensive microbial diversity within the chicken gut microbiome revealed by metagenomics and culture.</title>
        <authorList>
            <person name="Gilroy R."/>
            <person name="Ravi A."/>
            <person name="Getino M."/>
            <person name="Pursley I."/>
            <person name="Horton D.L."/>
            <person name="Alikhan N.F."/>
            <person name="Baker D."/>
            <person name="Gharbi K."/>
            <person name="Hall N."/>
            <person name="Watson M."/>
            <person name="Adriaenssens E.M."/>
            <person name="Foster-Nyarko E."/>
            <person name="Jarju S."/>
            <person name="Secka A."/>
            <person name="Antonio M."/>
            <person name="Oren A."/>
            <person name="Chaudhuri R.R."/>
            <person name="La Ragione R."/>
            <person name="Hildebrand F."/>
            <person name="Pallen M.J."/>
        </authorList>
    </citation>
    <scope>NUCLEOTIDE SEQUENCE</scope>
    <source>
        <strain evidence="1">CHK192-9172</strain>
    </source>
</reference>
<name>A0A9D2IGG4_9FIRM</name>
<dbReference type="EMBL" id="DXCH01000195">
    <property type="protein sequence ID" value="HIZ07676.1"/>
    <property type="molecule type" value="Genomic_DNA"/>
</dbReference>
<reference evidence="1" key="2">
    <citation type="submission" date="2021-04" db="EMBL/GenBank/DDBJ databases">
        <authorList>
            <person name="Gilroy R."/>
        </authorList>
    </citation>
    <scope>NUCLEOTIDE SEQUENCE</scope>
    <source>
        <strain evidence="1">CHK192-9172</strain>
    </source>
</reference>